<dbReference type="Proteomes" id="UP001174936">
    <property type="component" value="Unassembled WGS sequence"/>
</dbReference>
<feature type="coiled-coil region" evidence="1">
    <location>
        <begin position="4"/>
        <end position="36"/>
    </location>
</feature>
<evidence type="ECO:0000256" key="1">
    <source>
        <dbReference type="SAM" id="Coils"/>
    </source>
</evidence>
<sequence>MSDREEIAQLRRQLEAAKAREAQERHEKELAKAREVMTLIQIIVAEGTAVPIDELRPFLRSIQCCQCGRPGGLPLGLETVFLGWPYLNKLRPVRRLDVPPPLHHPTHHNQPITTPQHQTPPKGLRPTCAKSLLLSLTTTPVVSAADSGKR</sequence>
<accession>A0AA40CXL7</accession>
<feature type="region of interest" description="Disordered" evidence="2">
    <location>
        <begin position="98"/>
        <end position="124"/>
    </location>
</feature>
<evidence type="ECO:0000313" key="4">
    <source>
        <dbReference type="Proteomes" id="UP001174936"/>
    </source>
</evidence>
<proteinExistence type="predicted"/>
<dbReference type="AlphaFoldDB" id="A0AA40CXL7"/>
<comment type="caution">
    <text evidence="3">The sequence shown here is derived from an EMBL/GenBank/DDBJ whole genome shotgun (WGS) entry which is preliminary data.</text>
</comment>
<evidence type="ECO:0000313" key="3">
    <source>
        <dbReference type="EMBL" id="KAK0655146.1"/>
    </source>
</evidence>
<reference evidence="3" key="1">
    <citation type="submission" date="2023-06" db="EMBL/GenBank/DDBJ databases">
        <title>Genome-scale phylogeny and comparative genomics of the fungal order Sordariales.</title>
        <authorList>
            <consortium name="Lawrence Berkeley National Laboratory"/>
            <person name="Hensen N."/>
            <person name="Bonometti L."/>
            <person name="Westerberg I."/>
            <person name="Brannstrom I.O."/>
            <person name="Guillou S."/>
            <person name="Cros-Aarteil S."/>
            <person name="Calhoun S."/>
            <person name="Haridas S."/>
            <person name="Kuo A."/>
            <person name="Mondo S."/>
            <person name="Pangilinan J."/>
            <person name="Riley R."/>
            <person name="Labutti K."/>
            <person name="Andreopoulos B."/>
            <person name="Lipzen A."/>
            <person name="Chen C."/>
            <person name="Yanf M."/>
            <person name="Daum C."/>
            <person name="Ng V."/>
            <person name="Clum A."/>
            <person name="Steindorff A."/>
            <person name="Ohm R."/>
            <person name="Martin F."/>
            <person name="Silar P."/>
            <person name="Natvig D."/>
            <person name="Lalanne C."/>
            <person name="Gautier V."/>
            <person name="Ament-Velasquez S.L."/>
            <person name="Kruys A."/>
            <person name="Hutchinson M.I."/>
            <person name="Powell A.J."/>
            <person name="Barry K."/>
            <person name="Miller A.N."/>
            <person name="Grigoriev I.V."/>
            <person name="Debuchy R."/>
            <person name="Gladieux P."/>
            <person name="Thoren M.H."/>
            <person name="Johannesson H."/>
        </authorList>
    </citation>
    <scope>NUCLEOTIDE SEQUENCE</scope>
    <source>
        <strain evidence="3">SMH2532-1</strain>
    </source>
</reference>
<dbReference type="EMBL" id="JAULSV010000001">
    <property type="protein sequence ID" value="KAK0655146.1"/>
    <property type="molecule type" value="Genomic_DNA"/>
</dbReference>
<keyword evidence="4" id="KW-1185">Reference proteome</keyword>
<organism evidence="3 4">
    <name type="scientific">Cercophora newfieldiana</name>
    <dbReference type="NCBI Taxonomy" id="92897"/>
    <lineage>
        <taxon>Eukaryota</taxon>
        <taxon>Fungi</taxon>
        <taxon>Dikarya</taxon>
        <taxon>Ascomycota</taxon>
        <taxon>Pezizomycotina</taxon>
        <taxon>Sordariomycetes</taxon>
        <taxon>Sordariomycetidae</taxon>
        <taxon>Sordariales</taxon>
        <taxon>Lasiosphaeriaceae</taxon>
        <taxon>Cercophora</taxon>
    </lineage>
</organism>
<keyword evidence="1" id="KW-0175">Coiled coil</keyword>
<protein>
    <submittedName>
        <fullName evidence="3">Uncharacterized protein</fullName>
    </submittedName>
</protein>
<evidence type="ECO:0000256" key="2">
    <source>
        <dbReference type="SAM" id="MobiDB-lite"/>
    </source>
</evidence>
<gene>
    <name evidence="3" type="ORF">B0T16DRAFT_396266</name>
</gene>
<feature type="compositionally biased region" description="Low complexity" evidence="2">
    <location>
        <begin position="108"/>
        <end position="121"/>
    </location>
</feature>
<name>A0AA40CXL7_9PEZI</name>